<name>A0A8S9GH61_BRACR</name>
<proteinExistence type="predicted"/>
<accession>A0A8S9GH61</accession>
<evidence type="ECO:0000313" key="1">
    <source>
        <dbReference type="EMBL" id="KAF2545525.1"/>
    </source>
</evidence>
<dbReference type="EMBL" id="QGKY02001925">
    <property type="protein sequence ID" value="KAF2545525.1"/>
    <property type="molecule type" value="Genomic_DNA"/>
</dbReference>
<comment type="caution">
    <text evidence="1">The sequence shown here is derived from an EMBL/GenBank/DDBJ whole genome shotgun (WGS) entry which is preliminary data.</text>
</comment>
<protein>
    <submittedName>
        <fullName evidence="1">Uncharacterized protein</fullName>
    </submittedName>
</protein>
<sequence>MMDHRAFSRRQVKCKESVGFKHRFANIRCSSEHKKPEKEKKTVCGWKIQRRKHQLGLLRHVYNRDDLIQTLGSGILTKNSQNQINGDCYSEIYSCIYEEENYQDVRSKSNLIELKFGRELHDTTGLKFNGGIEIRTVAVKKWEMAGSKEAIGEVNKSTTSLHLTSGIISCHRECFLSEQLLHQKRLFCAYDRLRPSTIGDNGVYLMVGQLILSEYIEEGQYTCVHELKYEEKWKARMMDHRAFSRRQVKCKESVGFKHRFANIRCSSEHKKPEKETKTVCGWKIQRRKHQLGLLRHVYNRDDLIQTLGSGILTKNSQNQINGSIKAEKSVGRKTYACMHSDKILNYLTDDTF</sequence>
<organism evidence="1">
    <name type="scientific">Brassica cretica</name>
    <name type="common">Mustard</name>
    <dbReference type="NCBI Taxonomy" id="69181"/>
    <lineage>
        <taxon>Eukaryota</taxon>
        <taxon>Viridiplantae</taxon>
        <taxon>Streptophyta</taxon>
        <taxon>Embryophyta</taxon>
        <taxon>Tracheophyta</taxon>
        <taxon>Spermatophyta</taxon>
        <taxon>Magnoliopsida</taxon>
        <taxon>eudicotyledons</taxon>
        <taxon>Gunneridae</taxon>
        <taxon>Pentapetalae</taxon>
        <taxon>rosids</taxon>
        <taxon>malvids</taxon>
        <taxon>Brassicales</taxon>
        <taxon>Brassicaceae</taxon>
        <taxon>Brassiceae</taxon>
        <taxon>Brassica</taxon>
    </lineage>
</organism>
<dbReference type="AlphaFoldDB" id="A0A8S9GH61"/>
<gene>
    <name evidence="1" type="ORF">F2Q70_00022148</name>
</gene>
<reference evidence="1" key="1">
    <citation type="submission" date="2019-12" db="EMBL/GenBank/DDBJ databases">
        <title>Genome sequencing and annotation of Brassica cretica.</title>
        <authorList>
            <person name="Studholme D.J."/>
            <person name="Sarris P.F."/>
        </authorList>
    </citation>
    <scope>NUCLEOTIDE SEQUENCE</scope>
    <source>
        <strain evidence="1">PFS-102/07</strain>
        <tissue evidence="1">Leaf</tissue>
    </source>
</reference>